<sequence length="121" mass="13848">MTRGFGLSGKWDKFKNRTSTKARGRWKGRKGELEDLACLANGLNPLKHLKNTPLHSLHYLVQSPTTNRFPKIQHIWKMDLGILRNSPETPEEYASSFITLFDSISTTNKIQHTWKTIVGVL</sequence>
<organism evidence="1 2">
    <name type="scientific">Paraglomus occultum</name>
    <dbReference type="NCBI Taxonomy" id="144539"/>
    <lineage>
        <taxon>Eukaryota</taxon>
        <taxon>Fungi</taxon>
        <taxon>Fungi incertae sedis</taxon>
        <taxon>Mucoromycota</taxon>
        <taxon>Glomeromycotina</taxon>
        <taxon>Glomeromycetes</taxon>
        <taxon>Paraglomerales</taxon>
        <taxon>Paraglomeraceae</taxon>
        <taxon>Paraglomus</taxon>
    </lineage>
</organism>
<proteinExistence type="predicted"/>
<evidence type="ECO:0000313" key="1">
    <source>
        <dbReference type="EMBL" id="CAG8527751.1"/>
    </source>
</evidence>
<protein>
    <submittedName>
        <fullName evidence="1">9275_t:CDS:1</fullName>
    </submittedName>
</protein>
<dbReference type="Proteomes" id="UP000789572">
    <property type="component" value="Unassembled WGS sequence"/>
</dbReference>
<dbReference type="EMBL" id="CAJVPJ010000466">
    <property type="protein sequence ID" value="CAG8527751.1"/>
    <property type="molecule type" value="Genomic_DNA"/>
</dbReference>
<evidence type="ECO:0000313" key="2">
    <source>
        <dbReference type="Proteomes" id="UP000789572"/>
    </source>
</evidence>
<comment type="caution">
    <text evidence="1">The sequence shown here is derived from an EMBL/GenBank/DDBJ whole genome shotgun (WGS) entry which is preliminary data.</text>
</comment>
<keyword evidence="2" id="KW-1185">Reference proteome</keyword>
<dbReference type="AlphaFoldDB" id="A0A9N9ACY2"/>
<name>A0A9N9ACY2_9GLOM</name>
<reference evidence="1" key="1">
    <citation type="submission" date="2021-06" db="EMBL/GenBank/DDBJ databases">
        <authorList>
            <person name="Kallberg Y."/>
            <person name="Tangrot J."/>
            <person name="Rosling A."/>
        </authorList>
    </citation>
    <scope>NUCLEOTIDE SEQUENCE</scope>
    <source>
        <strain evidence="1">IA702</strain>
    </source>
</reference>
<gene>
    <name evidence="1" type="ORF">POCULU_LOCUS3904</name>
</gene>
<accession>A0A9N9ACY2</accession>